<evidence type="ECO:0000313" key="1">
    <source>
        <dbReference type="EMBL" id="KAL0930824.1"/>
    </source>
</evidence>
<dbReference type="EMBL" id="VUJX02000010">
    <property type="protein sequence ID" value="KAL0930824.1"/>
    <property type="molecule type" value="Genomic_DNA"/>
</dbReference>
<name>A0ACC3YG53_COLTU</name>
<sequence>MRNDSVIARQLWMTHPIKRLMLSLCGFWLRIHGGEEDFVQE</sequence>
<proteinExistence type="predicted"/>
<comment type="caution">
    <text evidence="1">The sequence shown here is derived from an EMBL/GenBank/DDBJ whole genome shotgun (WGS) entry which is preliminary data.</text>
</comment>
<protein>
    <submittedName>
        <fullName evidence="1">Uncharacterized protein</fullName>
    </submittedName>
</protein>
<reference evidence="1 2" key="1">
    <citation type="journal article" date="2020" name="Phytopathology">
        <title>Genome Sequence Resources of Colletotrichum truncatum, C. plurivorum, C. musicola, and C. sojae: Four Species Pathogenic to Soybean (Glycine max).</title>
        <authorList>
            <person name="Rogerio F."/>
            <person name="Boufleur T.R."/>
            <person name="Ciampi-Guillardi M."/>
            <person name="Sukno S.A."/>
            <person name="Thon M.R."/>
            <person name="Massola Junior N.S."/>
            <person name="Baroncelli R."/>
        </authorList>
    </citation>
    <scope>NUCLEOTIDE SEQUENCE [LARGE SCALE GENOMIC DNA]</scope>
    <source>
        <strain evidence="1 2">CMES1059</strain>
    </source>
</reference>
<gene>
    <name evidence="1" type="ORF">CTRU02_213559</name>
</gene>
<organism evidence="1 2">
    <name type="scientific">Colletotrichum truncatum</name>
    <name type="common">Anthracnose fungus</name>
    <name type="synonym">Colletotrichum capsici</name>
    <dbReference type="NCBI Taxonomy" id="5467"/>
    <lineage>
        <taxon>Eukaryota</taxon>
        <taxon>Fungi</taxon>
        <taxon>Dikarya</taxon>
        <taxon>Ascomycota</taxon>
        <taxon>Pezizomycotina</taxon>
        <taxon>Sordariomycetes</taxon>
        <taxon>Hypocreomycetidae</taxon>
        <taxon>Glomerellales</taxon>
        <taxon>Glomerellaceae</taxon>
        <taxon>Colletotrichum</taxon>
        <taxon>Colletotrichum truncatum species complex</taxon>
    </lineage>
</organism>
<evidence type="ECO:0000313" key="2">
    <source>
        <dbReference type="Proteomes" id="UP000805649"/>
    </source>
</evidence>
<accession>A0ACC3YG53</accession>
<dbReference type="Proteomes" id="UP000805649">
    <property type="component" value="Unassembled WGS sequence"/>
</dbReference>
<keyword evidence="2" id="KW-1185">Reference proteome</keyword>